<evidence type="ECO:0000313" key="1">
    <source>
        <dbReference type="EMBL" id="MEQ2311581.1"/>
    </source>
</evidence>
<reference evidence="1 2" key="1">
    <citation type="submission" date="2021-06" db="EMBL/GenBank/DDBJ databases">
        <authorList>
            <person name="Palmer J.M."/>
        </authorList>
    </citation>
    <scope>NUCLEOTIDE SEQUENCE [LARGE SCALE GENOMIC DNA]</scope>
    <source>
        <strain evidence="1 2">AS_MEX2019</strain>
        <tissue evidence="1">Muscle</tissue>
    </source>
</reference>
<name>A0ABV1A1M3_9TELE</name>
<dbReference type="EMBL" id="JAHRIP010077122">
    <property type="protein sequence ID" value="MEQ2311581.1"/>
    <property type="molecule type" value="Genomic_DNA"/>
</dbReference>
<dbReference type="Proteomes" id="UP001469553">
    <property type="component" value="Unassembled WGS sequence"/>
</dbReference>
<accession>A0ABV1A1M3</accession>
<comment type="caution">
    <text evidence="1">The sequence shown here is derived from an EMBL/GenBank/DDBJ whole genome shotgun (WGS) entry which is preliminary data.</text>
</comment>
<protein>
    <submittedName>
        <fullName evidence="1">Uncharacterized protein</fullName>
    </submittedName>
</protein>
<gene>
    <name evidence="1" type="ORF">AMECASPLE_021704</name>
</gene>
<evidence type="ECO:0000313" key="2">
    <source>
        <dbReference type="Proteomes" id="UP001469553"/>
    </source>
</evidence>
<sequence length="183" mass="20457">MQQASLEYFNTTSVLDFHLPSSERCIFPSTRFESLNLEIAAATGSRAFSQRLPLLLSSLCGFRPFGNPDFRRKLRHSTPSESHFVRAAVTIHPKSGCNVRPVANNTSSSEILQAFSRLSSSFLHLLLLLSSTRTRLQRWTQRGGKFGVLSVERNPPSENTLHLLKLKRLSSPPDIDAPGLHFP</sequence>
<organism evidence="1 2">
    <name type="scientific">Ameca splendens</name>
    <dbReference type="NCBI Taxonomy" id="208324"/>
    <lineage>
        <taxon>Eukaryota</taxon>
        <taxon>Metazoa</taxon>
        <taxon>Chordata</taxon>
        <taxon>Craniata</taxon>
        <taxon>Vertebrata</taxon>
        <taxon>Euteleostomi</taxon>
        <taxon>Actinopterygii</taxon>
        <taxon>Neopterygii</taxon>
        <taxon>Teleostei</taxon>
        <taxon>Neoteleostei</taxon>
        <taxon>Acanthomorphata</taxon>
        <taxon>Ovalentaria</taxon>
        <taxon>Atherinomorphae</taxon>
        <taxon>Cyprinodontiformes</taxon>
        <taxon>Goodeidae</taxon>
        <taxon>Ameca</taxon>
    </lineage>
</organism>
<proteinExistence type="predicted"/>
<keyword evidence="2" id="KW-1185">Reference proteome</keyword>